<keyword evidence="8" id="KW-1185">Reference proteome</keyword>
<reference evidence="7 8" key="1">
    <citation type="journal article" date="2015" name="Genome Announc.">
        <title>Expanding the biotechnology potential of lactobacilli through comparative genomics of 213 strains and associated genera.</title>
        <authorList>
            <person name="Sun Z."/>
            <person name="Harris H.M."/>
            <person name="McCann A."/>
            <person name="Guo C."/>
            <person name="Argimon S."/>
            <person name="Zhang W."/>
            <person name="Yang X."/>
            <person name="Jeffery I.B."/>
            <person name="Cooney J.C."/>
            <person name="Kagawa T.F."/>
            <person name="Liu W."/>
            <person name="Song Y."/>
            <person name="Salvetti E."/>
            <person name="Wrobel A."/>
            <person name="Rasinkangas P."/>
            <person name="Parkhill J."/>
            <person name="Rea M.C."/>
            <person name="O'Sullivan O."/>
            <person name="Ritari J."/>
            <person name="Douillard F.P."/>
            <person name="Paul Ross R."/>
            <person name="Yang R."/>
            <person name="Briner A.E."/>
            <person name="Felis G.E."/>
            <person name="de Vos W.M."/>
            <person name="Barrangou R."/>
            <person name="Klaenhammer T.R."/>
            <person name="Caufield P.W."/>
            <person name="Cui Y."/>
            <person name="Zhang H."/>
            <person name="O'Toole P.W."/>
        </authorList>
    </citation>
    <scope>NUCLEOTIDE SEQUENCE [LARGE SCALE GENOMIC DNA]</scope>
    <source>
        <strain evidence="7 8">DSM 16230</strain>
    </source>
</reference>
<dbReference type="Pfam" id="PF03668">
    <property type="entry name" value="RapZ-like_N"/>
    <property type="match status" value="1"/>
</dbReference>
<feature type="binding site" evidence="4">
    <location>
        <begin position="18"/>
        <end position="25"/>
    </location>
    <ligand>
        <name>ATP</name>
        <dbReference type="ChEBI" id="CHEBI:30616"/>
    </ligand>
</feature>
<dbReference type="PANTHER" id="PTHR30448">
    <property type="entry name" value="RNASE ADAPTER PROTEIN RAPZ"/>
    <property type="match status" value="1"/>
</dbReference>
<dbReference type="NCBIfam" id="NF003828">
    <property type="entry name" value="PRK05416.1"/>
    <property type="match status" value="1"/>
</dbReference>
<evidence type="ECO:0000256" key="1">
    <source>
        <dbReference type="ARBA" id="ARBA00022741"/>
    </source>
</evidence>
<dbReference type="PATRIC" id="fig|1423801.4.peg.2209"/>
<dbReference type="HAMAP" id="MF_00636">
    <property type="entry name" value="RapZ_like"/>
    <property type="match status" value="1"/>
</dbReference>
<sequence>MDGGLKMEKQLKLVVVTGMSGAGKTVAVQSFEDLGYFCIDNMPPSLLPKFWELVRESGKIDKVALVIDLRSRAFYDEIIEMLRNLGSDGLIDAKILFLDASDEELVARYKETRRSHPLAMEGRLMDGIRLERDLLKDIRLKAQLVVDTSKLTPRQLREEIFHNFDTSKSTSFHIEVLSFGFKYGLPIDADIVMDVRFLPNPYYIADLKNKTGLEQPVYDYVMDSDKTTIFYQQFMTLLRNIIPGYKKEGKTSLTIAIGCTGGQHRSVALAERIGRALDEEYPVRISHRDVTKRKETTNRS</sequence>
<evidence type="ECO:0000259" key="5">
    <source>
        <dbReference type="Pfam" id="PF03668"/>
    </source>
</evidence>
<dbReference type="InterPro" id="IPR027417">
    <property type="entry name" value="P-loop_NTPase"/>
</dbReference>
<dbReference type="InterPro" id="IPR053931">
    <property type="entry name" value="RapZ_C"/>
</dbReference>
<proteinExistence type="inferred from homology"/>
<dbReference type="InterPro" id="IPR053930">
    <property type="entry name" value="RapZ-like_N"/>
</dbReference>
<organism evidence="7 8">
    <name type="scientific">Liquorilactobacillus satsumensis DSM 16230 = JCM 12392</name>
    <dbReference type="NCBI Taxonomy" id="1423801"/>
    <lineage>
        <taxon>Bacteria</taxon>
        <taxon>Bacillati</taxon>
        <taxon>Bacillota</taxon>
        <taxon>Bacilli</taxon>
        <taxon>Lactobacillales</taxon>
        <taxon>Lactobacillaceae</taxon>
        <taxon>Liquorilactobacillus</taxon>
    </lineage>
</organism>
<dbReference type="Pfam" id="PF22740">
    <property type="entry name" value="PapZ_C"/>
    <property type="match status" value="1"/>
</dbReference>
<accession>A0A0R1VED2</accession>
<keyword evidence="3 4" id="KW-0342">GTP-binding</keyword>
<dbReference type="PANTHER" id="PTHR30448:SF0">
    <property type="entry name" value="RNASE ADAPTER PROTEIN RAPZ"/>
    <property type="match status" value="1"/>
</dbReference>
<dbReference type="Proteomes" id="UP000051166">
    <property type="component" value="Unassembled WGS sequence"/>
</dbReference>
<protein>
    <submittedName>
        <fullName evidence="7">GlmZ(SRNA)-inactivating NTPase</fullName>
    </submittedName>
</protein>
<dbReference type="STRING" id="1423801.FD50_GL002162"/>
<keyword evidence="2 4" id="KW-0067">ATP-binding</keyword>
<gene>
    <name evidence="7" type="ORF">FD50_GL002162</name>
</gene>
<dbReference type="EMBL" id="AZFQ01000012">
    <property type="protein sequence ID" value="KRM00188.1"/>
    <property type="molecule type" value="Genomic_DNA"/>
</dbReference>
<dbReference type="Gene3D" id="3.40.50.300">
    <property type="entry name" value="P-loop containing nucleotide triphosphate hydrolases"/>
    <property type="match status" value="1"/>
</dbReference>
<dbReference type="GO" id="GO:0005525">
    <property type="term" value="F:GTP binding"/>
    <property type="evidence" value="ECO:0007669"/>
    <property type="project" value="UniProtKB-UniRule"/>
</dbReference>
<evidence type="ECO:0000313" key="8">
    <source>
        <dbReference type="Proteomes" id="UP000051166"/>
    </source>
</evidence>
<name>A0A0R1VED2_9LACO</name>
<evidence type="ECO:0000256" key="2">
    <source>
        <dbReference type="ARBA" id="ARBA00022840"/>
    </source>
</evidence>
<dbReference type="PIRSF" id="PIRSF005052">
    <property type="entry name" value="P-loopkin"/>
    <property type="match status" value="1"/>
</dbReference>
<dbReference type="InterPro" id="IPR005337">
    <property type="entry name" value="RapZ-like"/>
</dbReference>
<evidence type="ECO:0000313" key="7">
    <source>
        <dbReference type="EMBL" id="KRM00188.1"/>
    </source>
</evidence>
<evidence type="ECO:0000256" key="4">
    <source>
        <dbReference type="HAMAP-Rule" id="MF_00636"/>
    </source>
</evidence>
<comment type="caution">
    <text evidence="7">The sequence shown here is derived from an EMBL/GenBank/DDBJ whole genome shotgun (WGS) entry which is preliminary data.</text>
</comment>
<dbReference type="SUPFAM" id="SSF52540">
    <property type="entry name" value="P-loop containing nucleoside triphosphate hydrolases"/>
    <property type="match status" value="1"/>
</dbReference>
<evidence type="ECO:0000256" key="3">
    <source>
        <dbReference type="ARBA" id="ARBA00023134"/>
    </source>
</evidence>
<evidence type="ECO:0000259" key="6">
    <source>
        <dbReference type="Pfam" id="PF22740"/>
    </source>
</evidence>
<dbReference type="GO" id="GO:0005524">
    <property type="term" value="F:ATP binding"/>
    <property type="evidence" value="ECO:0007669"/>
    <property type="project" value="UniProtKB-UniRule"/>
</dbReference>
<feature type="binding site" evidence="4">
    <location>
        <begin position="68"/>
        <end position="71"/>
    </location>
    <ligand>
        <name>GTP</name>
        <dbReference type="ChEBI" id="CHEBI:37565"/>
    </ligand>
</feature>
<dbReference type="AlphaFoldDB" id="A0A0R1VED2"/>
<feature type="domain" description="RapZ-like N-terminal" evidence="5">
    <location>
        <begin position="12"/>
        <end position="166"/>
    </location>
</feature>
<keyword evidence="1 4" id="KW-0547">Nucleotide-binding</keyword>
<feature type="domain" description="RapZ C-terminal" evidence="6">
    <location>
        <begin position="173"/>
        <end position="290"/>
    </location>
</feature>